<dbReference type="InterPro" id="IPR016186">
    <property type="entry name" value="C-type_lectin-like/link_sf"/>
</dbReference>
<dbReference type="Proteomes" id="UP000283509">
    <property type="component" value="Unassembled WGS sequence"/>
</dbReference>
<evidence type="ECO:0008006" key="3">
    <source>
        <dbReference type="Google" id="ProtNLM"/>
    </source>
</evidence>
<sequence>MPGCTSPFKSYGTKGCLQVVLGKRPLTWHSARSECQAKGGDLAVLDEAEKFRALSAGIDEEHPDMTKGGFTFWVGAERVESSCAGRTASLWSRMRSCGWPGSLLPAAVPVPPSWYLLEALRDVATSPTSAQIPLLLLSSARSSKFEGSSGCECGVG</sequence>
<proteinExistence type="predicted"/>
<dbReference type="SUPFAM" id="SSF56436">
    <property type="entry name" value="C-type lectin-like"/>
    <property type="match status" value="1"/>
</dbReference>
<keyword evidence="2" id="KW-1185">Reference proteome</keyword>
<evidence type="ECO:0000313" key="2">
    <source>
        <dbReference type="Proteomes" id="UP000283509"/>
    </source>
</evidence>
<comment type="caution">
    <text evidence="1">The sequence shown here is derived from an EMBL/GenBank/DDBJ whole genome shotgun (WGS) entry which is preliminary data.</text>
</comment>
<dbReference type="OrthoDB" id="2142683at2759"/>
<dbReference type="CDD" id="cd00037">
    <property type="entry name" value="CLECT"/>
    <property type="match status" value="1"/>
</dbReference>
<name>A0A423SP34_PENVA</name>
<accession>A0A423SP34</accession>
<reference evidence="1 2" key="1">
    <citation type="submission" date="2018-04" db="EMBL/GenBank/DDBJ databases">
        <authorList>
            <person name="Zhang X."/>
            <person name="Yuan J."/>
            <person name="Li F."/>
            <person name="Xiang J."/>
        </authorList>
    </citation>
    <scope>NUCLEOTIDE SEQUENCE [LARGE SCALE GENOMIC DNA]</scope>
    <source>
        <tissue evidence="1">Muscle</tissue>
    </source>
</reference>
<reference evidence="1 2" key="2">
    <citation type="submission" date="2019-01" db="EMBL/GenBank/DDBJ databases">
        <title>The decoding of complex shrimp genome reveals the adaptation for benthos swimmer, frequently molting mechanism and breeding impact on genome.</title>
        <authorList>
            <person name="Sun Y."/>
            <person name="Gao Y."/>
            <person name="Yu Y."/>
        </authorList>
    </citation>
    <scope>NUCLEOTIDE SEQUENCE [LARGE SCALE GENOMIC DNA]</scope>
    <source>
        <tissue evidence="1">Muscle</tissue>
    </source>
</reference>
<organism evidence="1 2">
    <name type="scientific">Penaeus vannamei</name>
    <name type="common">Whiteleg shrimp</name>
    <name type="synonym">Litopenaeus vannamei</name>
    <dbReference type="NCBI Taxonomy" id="6689"/>
    <lineage>
        <taxon>Eukaryota</taxon>
        <taxon>Metazoa</taxon>
        <taxon>Ecdysozoa</taxon>
        <taxon>Arthropoda</taxon>
        <taxon>Crustacea</taxon>
        <taxon>Multicrustacea</taxon>
        <taxon>Malacostraca</taxon>
        <taxon>Eumalacostraca</taxon>
        <taxon>Eucarida</taxon>
        <taxon>Decapoda</taxon>
        <taxon>Dendrobranchiata</taxon>
        <taxon>Penaeoidea</taxon>
        <taxon>Penaeidae</taxon>
        <taxon>Penaeus</taxon>
    </lineage>
</organism>
<gene>
    <name evidence="1" type="ORF">C7M84_016020</name>
</gene>
<dbReference type="AlphaFoldDB" id="A0A423SP34"/>
<evidence type="ECO:0000313" key="1">
    <source>
        <dbReference type="EMBL" id="ROT65990.1"/>
    </source>
</evidence>
<protein>
    <recommendedName>
        <fullName evidence="3">C-type lectin domain-containing protein</fullName>
    </recommendedName>
</protein>
<dbReference type="InterPro" id="IPR016187">
    <property type="entry name" value="CTDL_fold"/>
</dbReference>
<dbReference type="Gene3D" id="3.10.100.10">
    <property type="entry name" value="Mannose-Binding Protein A, subunit A"/>
    <property type="match status" value="1"/>
</dbReference>
<dbReference type="EMBL" id="QCYY01003005">
    <property type="protein sequence ID" value="ROT65990.1"/>
    <property type="molecule type" value="Genomic_DNA"/>
</dbReference>